<evidence type="ECO:0000256" key="1">
    <source>
        <dbReference type="SAM" id="Phobius"/>
    </source>
</evidence>
<dbReference type="RefSeq" id="WP_117658511.1">
    <property type="nucleotide sequence ID" value="NZ_JAQECX010000005.1"/>
</dbReference>
<protein>
    <submittedName>
        <fullName evidence="2">Uncharacterized protein</fullName>
    </submittedName>
</protein>
<dbReference type="AlphaFoldDB" id="A0A415C2Q6"/>
<proteinExistence type="predicted"/>
<sequence>MTTLIDALAQCLAEAFVASLVVAPACAIVAAATLLAARTRTIAKTRTLMANLAVLTIAIGMGSGVAALILHNIALILH</sequence>
<gene>
    <name evidence="2" type="ORF">DW137_09130</name>
</gene>
<evidence type="ECO:0000313" key="3">
    <source>
        <dbReference type="Proteomes" id="UP000283727"/>
    </source>
</evidence>
<name>A0A415C2Q6_BIFBI</name>
<feature type="transmembrane region" description="Helical" evidence="1">
    <location>
        <begin position="49"/>
        <end position="77"/>
    </location>
</feature>
<comment type="caution">
    <text evidence="2">The sequence shown here is derived from an EMBL/GenBank/DDBJ whole genome shotgun (WGS) entry which is preliminary data.</text>
</comment>
<keyword evidence="1" id="KW-0472">Membrane</keyword>
<feature type="transmembrane region" description="Helical" evidence="1">
    <location>
        <begin position="15"/>
        <end position="37"/>
    </location>
</feature>
<reference evidence="2 3" key="1">
    <citation type="submission" date="2018-08" db="EMBL/GenBank/DDBJ databases">
        <title>A genome reference for cultivated species of the human gut microbiota.</title>
        <authorList>
            <person name="Zou Y."/>
            <person name="Xue W."/>
            <person name="Luo G."/>
        </authorList>
    </citation>
    <scope>NUCLEOTIDE SEQUENCE [LARGE SCALE GENOMIC DNA]</scope>
    <source>
        <strain evidence="2 3">AM12-10</strain>
    </source>
</reference>
<organism evidence="2 3">
    <name type="scientific">Bifidobacterium bifidum</name>
    <dbReference type="NCBI Taxonomy" id="1681"/>
    <lineage>
        <taxon>Bacteria</taxon>
        <taxon>Bacillati</taxon>
        <taxon>Actinomycetota</taxon>
        <taxon>Actinomycetes</taxon>
        <taxon>Bifidobacteriales</taxon>
        <taxon>Bifidobacteriaceae</taxon>
        <taxon>Bifidobacterium</taxon>
    </lineage>
</organism>
<dbReference type="Proteomes" id="UP000283727">
    <property type="component" value="Unassembled WGS sequence"/>
</dbReference>
<dbReference type="EMBL" id="QRLR01000006">
    <property type="protein sequence ID" value="RHJ21987.1"/>
    <property type="molecule type" value="Genomic_DNA"/>
</dbReference>
<keyword evidence="1" id="KW-0812">Transmembrane</keyword>
<evidence type="ECO:0000313" key="2">
    <source>
        <dbReference type="EMBL" id="RHJ21987.1"/>
    </source>
</evidence>
<keyword evidence="1" id="KW-1133">Transmembrane helix</keyword>
<accession>A0A415C2Q6</accession>